<dbReference type="InterPro" id="IPR035994">
    <property type="entry name" value="Nucleoside_phosphorylase_sf"/>
</dbReference>
<dbReference type="Pfam" id="PF01048">
    <property type="entry name" value="PNP_UDP_1"/>
    <property type="match status" value="1"/>
</dbReference>
<dbReference type="Gene3D" id="3.40.50.1580">
    <property type="entry name" value="Nucleoside phosphorylase domain"/>
    <property type="match status" value="1"/>
</dbReference>
<evidence type="ECO:0000256" key="9">
    <source>
        <dbReference type="ARBA" id="ARBA00023950"/>
    </source>
</evidence>
<sequence>MSEKEEIYIHLINKICGSLISNGNGNNTEICKMLKDESNDENNGHGLSYEKISHTATYLCERTAYKPKIGIICGSGLGELANLLIKPDIFQYDEIPNFPVSTVTGHKSRLLIGLLEEVPVMVMQGRFHAYEGHSLDKCTMCVRVMKLMGIETLIVTNAAGGLNPDYRVGDVMLLKDHVNIPGMAGKNPLRGPNEERFGERFFGLNNCYDKGLRKMALKIAKSMNITEHVHEGVYAYLGGPNYETVAELRMLHRSGVDAVGMSTVPEVIVARHCKIRVFSFSLITNECIVKEETDETPNHAEVLQTANQMKNVLRDFVRKMIIEMREGNSEQI</sequence>
<feature type="domain" description="Nucleoside phosphorylase" evidence="13">
    <location>
        <begin position="68"/>
        <end position="321"/>
    </location>
</feature>
<dbReference type="GO" id="GO:0009116">
    <property type="term" value="P:nucleoside metabolic process"/>
    <property type="evidence" value="ECO:0007669"/>
    <property type="project" value="InterPro"/>
</dbReference>
<comment type="catalytic activity">
    <reaction evidence="7">
        <text>inosine + phosphate = alpha-D-ribose 1-phosphate + hypoxanthine</text>
        <dbReference type="Rhea" id="RHEA:27646"/>
        <dbReference type="ChEBI" id="CHEBI:17368"/>
        <dbReference type="ChEBI" id="CHEBI:17596"/>
        <dbReference type="ChEBI" id="CHEBI:43474"/>
        <dbReference type="ChEBI" id="CHEBI:57720"/>
        <dbReference type="EC" id="2.4.2.1"/>
    </reaction>
</comment>
<name>A0A7R8D1S6_LEPSM</name>
<accession>A0A7R8D1S6</accession>
<keyword evidence="5 14" id="KW-0328">Glycosyltransferase</keyword>
<evidence type="ECO:0000256" key="10">
    <source>
        <dbReference type="ARBA" id="ARBA00023970"/>
    </source>
</evidence>
<dbReference type="InterPro" id="IPR000845">
    <property type="entry name" value="Nucleoside_phosphorylase_d"/>
</dbReference>
<dbReference type="GO" id="GO:0004731">
    <property type="term" value="F:purine-nucleoside phosphorylase activity"/>
    <property type="evidence" value="ECO:0007669"/>
    <property type="project" value="UniProtKB-EC"/>
</dbReference>
<dbReference type="EC" id="2.4.2.1" evidence="3"/>
<dbReference type="CDD" id="cd09009">
    <property type="entry name" value="PNP-EcPNPII_like"/>
    <property type="match status" value="1"/>
</dbReference>
<dbReference type="GO" id="GO:0005737">
    <property type="term" value="C:cytoplasm"/>
    <property type="evidence" value="ECO:0007669"/>
    <property type="project" value="TreeGrafter"/>
</dbReference>
<dbReference type="OrthoDB" id="10261782at2759"/>
<evidence type="ECO:0000256" key="2">
    <source>
        <dbReference type="ARBA" id="ARBA00006751"/>
    </source>
</evidence>
<evidence type="ECO:0000256" key="3">
    <source>
        <dbReference type="ARBA" id="ARBA00011886"/>
    </source>
</evidence>
<dbReference type="SUPFAM" id="SSF53167">
    <property type="entry name" value="Purine and uridine phosphorylases"/>
    <property type="match status" value="1"/>
</dbReference>
<dbReference type="NCBIfam" id="TIGR01700">
    <property type="entry name" value="PNPH"/>
    <property type="match status" value="1"/>
</dbReference>
<evidence type="ECO:0000313" key="14">
    <source>
        <dbReference type="EMBL" id="CAF2998535.1"/>
    </source>
</evidence>
<dbReference type="Proteomes" id="UP000675881">
    <property type="component" value="Chromosome 7"/>
</dbReference>
<evidence type="ECO:0000256" key="1">
    <source>
        <dbReference type="ARBA" id="ARBA00005058"/>
    </source>
</evidence>
<comment type="pathway">
    <text evidence="1">Purine metabolism; purine nucleoside salvage.</text>
</comment>
<dbReference type="NCBIfam" id="NF006054">
    <property type="entry name" value="PRK08202.1"/>
    <property type="match status" value="1"/>
</dbReference>
<dbReference type="UniPathway" id="UPA00606"/>
<evidence type="ECO:0000256" key="8">
    <source>
        <dbReference type="ARBA" id="ARBA00023929"/>
    </source>
</evidence>
<comment type="catalytic activity">
    <reaction evidence="9">
        <text>2'-deoxyinosine + phosphate = 2-deoxy-alpha-D-ribose 1-phosphate + hypoxanthine</text>
        <dbReference type="Rhea" id="RHEA:27750"/>
        <dbReference type="ChEBI" id="CHEBI:17368"/>
        <dbReference type="ChEBI" id="CHEBI:28997"/>
        <dbReference type="ChEBI" id="CHEBI:43474"/>
        <dbReference type="ChEBI" id="CHEBI:57259"/>
        <dbReference type="EC" id="2.4.2.1"/>
    </reaction>
</comment>
<evidence type="ECO:0000256" key="6">
    <source>
        <dbReference type="ARBA" id="ARBA00022679"/>
    </source>
</evidence>
<dbReference type="PANTHER" id="PTHR11904:SF9">
    <property type="entry name" value="PURINE NUCLEOSIDE PHOSPHORYLASE-RELATED"/>
    <property type="match status" value="1"/>
</dbReference>
<dbReference type="AlphaFoldDB" id="A0A7R8D1S6"/>
<keyword evidence="15" id="KW-1185">Reference proteome</keyword>
<evidence type="ECO:0000256" key="7">
    <source>
        <dbReference type="ARBA" id="ARBA00023918"/>
    </source>
</evidence>
<comment type="catalytic activity">
    <reaction evidence="10">
        <text>guanosine + phosphate = alpha-D-ribose 1-phosphate + guanine</text>
        <dbReference type="Rhea" id="RHEA:13233"/>
        <dbReference type="ChEBI" id="CHEBI:16235"/>
        <dbReference type="ChEBI" id="CHEBI:16750"/>
        <dbReference type="ChEBI" id="CHEBI:43474"/>
        <dbReference type="ChEBI" id="CHEBI:57720"/>
        <dbReference type="EC" id="2.4.2.1"/>
    </reaction>
</comment>
<reference evidence="14" key="1">
    <citation type="submission" date="2021-02" db="EMBL/GenBank/DDBJ databases">
        <authorList>
            <person name="Bekaert M."/>
        </authorList>
    </citation>
    <scope>NUCLEOTIDE SEQUENCE</scope>
    <source>
        <strain evidence="14">IoA-00</strain>
    </source>
</reference>
<gene>
    <name evidence="14" type="ORF">LSAA_12845</name>
</gene>
<evidence type="ECO:0000259" key="13">
    <source>
        <dbReference type="Pfam" id="PF01048"/>
    </source>
</evidence>
<organism evidence="14 15">
    <name type="scientific">Lepeophtheirus salmonis</name>
    <name type="common">Salmon louse</name>
    <name type="synonym">Caligus salmonis</name>
    <dbReference type="NCBI Taxonomy" id="72036"/>
    <lineage>
        <taxon>Eukaryota</taxon>
        <taxon>Metazoa</taxon>
        <taxon>Ecdysozoa</taxon>
        <taxon>Arthropoda</taxon>
        <taxon>Crustacea</taxon>
        <taxon>Multicrustacea</taxon>
        <taxon>Hexanauplia</taxon>
        <taxon>Copepoda</taxon>
        <taxon>Siphonostomatoida</taxon>
        <taxon>Caligidae</taxon>
        <taxon>Lepeophtheirus</taxon>
    </lineage>
</organism>
<comment type="catalytic activity">
    <reaction evidence="8">
        <text>2'-deoxyguanosine + phosphate = 2-deoxy-alpha-D-ribose 1-phosphate + guanine</text>
        <dbReference type="Rhea" id="RHEA:27738"/>
        <dbReference type="ChEBI" id="CHEBI:16235"/>
        <dbReference type="ChEBI" id="CHEBI:17172"/>
        <dbReference type="ChEBI" id="CHEBI:43474"/>
        <dbReference type="ChEBI" id="CHEBI:57259"/>
        <dbReference type="EC" id="2.4.2.1"/>
    </reaction>
</comment>
<comment type="similarity">
    <text evidence="2">Belongs to the PNP/MTAP phosphorylase family.</text>
</comment>
<evidence type="ECO:0000256" key="5">
    <source>
        <dbReference type="ARBA" id="ARBA00022676"/>
    </source>
</evidence>
<evidence type="ECO:0000256" key="12">
    <source>
        <dbReference type="ARBA" id="ARBA00033072"/>
    </source>
</evidence>
<keyword evidence="6 14" id="KW-0808">Transferase</keyword>
<evidence type="ECO:0000256" key="11">
    <source>
        <dbReference type="ARBA" id="ARBA00031036"/>
    </source>
</evidence>
<dbReference type="PANTHER" id="PTHR11904">
    <property type="entry name" value="METHYLTHIOADENOSINE/PURINE NUCLEOSIDE PHOSPHORYLASE"/>
    <property type="match status" value="1"/>
</dbReference>
<dbReference type="InterPro" id="IPR011268">
    <property type="entry name" value="Purine_phosphorylase"/>
</dbReference>
<proteinExistence type="inferred from homology"/>
<dbReference type="FunFam" id="3.40.50.1580:FF:000004">
    <property type="entry name" value="Purine nucleoside phosphorylase"/>
    <property type="match status" value="1"/>
</dbReference>
<evidence type="ECO:0000313" key="15">
    <source>
        <dbReference type="Proteomes" id="UP000675881"/>
    </source>
</evidence>
<dbReference type="NCBIfam" id="TIGR01697">
    <property type="entry name" value="PNPH-PUNA-XAPA"/>
    <property type="match status" value="1"/>
</dbReference>
<protein>
    <recommendedName>
        <fullName evidence="4">Purine nucleoside phosphorylase</fullName>
        <ecNumber evidence="3">2.4.2.1</ecNumber>
    </recommendedName>
    <alternativeName>
        <fullName evidence="12">Inosine phosphorylase</fullName>
    </alternativeName>
    <alternativeName>
        <fullName evidence="11">Inosine-guanosine phosphorylase</fullName>
    </alternativeName>
</protein>
<evidence type="ECO:0000256" key="4">
    <source>
        <dbReference type="ARBA" id="ARBA00013834"/>
    </source>
</evidence>
<dbReference type="EMBL" id="HG994586">
    <property type="protein sequence ID" value="CAF2998535.1"/>
    <property type="molecule type" value="Genomic_DNA"/>
</dbReference>
<dbReference type="InterPro" id="IPR011270">
    <property type="entry name" value="Pur_Nuc_Pase_Ino/Guo-sp"/>
</dbReference>